<feature type="region of interest" description="Disordered" evidence="1">
    <location>
        <begin position="34"/>
        <end position="71"/>
    </location>
</feature>
<keyword evidence="3" id="KW-1185">Reference proteome</keyword>
<dbReference type="HOGENOM" id="CLU_1218329_0_0_11"/>
<dbReference type="KEGG" id="fra:Francci3_3335"/>
<dbReference type="STRING" id="106370.Francci3_3335"/>
<protein>
    <submittedName>
        <fullName evidence="2">Uncharacterized protein</fullName>
    </submittedName>
</protein>
<evidence type="ECO:0000256" key="1">
    <source>
        <dbReference type="SAM" id="MobiDB-lite"/>
    </source>
</evidence>
<sequence>MFASPCPRLACPLSVVLVFVVVAVVGAACGGPHGTVDGGPDPSGPLSTRSSASPPGSSRSPSSVSRSEAVDPAGTVRREIAAAQERYYRSFLAAVEAPGDRRGVDGLLASYTATGAPRQNVTAWLALLARRGYAARPGAGNRYVIEKIEVPTAALDTVVATVCGYDDGVIFDARRRAPDGSEIVVDDIPLSERTLFTWVKHETWQIDRVTTTDSWNGRDGCPPSKRS</sequence>
<proteinExistence type="predicted"/>
<evidence type="ECO:0000313" key="3">
    <source>
        <dbReference type="Proteomes" id="UP000001937"/>
    </source>
</evidence>
<dbReference type="AlphaFoldDB" id="Q2J7Q0"/>
<reference evidence="2 3" key="1">
    <citation type="journal article" date="2007" name="Genome Res.">
        <title>Genome characteristics of facultatively symbiotic Frankia sp. strains reflect host range and host plant biogeography.</title>
        <authorList>
            <person name="Normand P."/>
            <person name="Lapierre P."/>
            <person name="Tisa L.S."/>
            <person name="Gogarten J.P."/>
            <person name="Alloisio N."/>
            <person name="Bagnarol E."/>
            <person name="Bassi C.A."/>
            <person name="Berry A.M."/>
            <person name="Bickhart D.M."/>
            <person name="Choisne N."/>
            <person name="Couloux A."/>
            <person name="Cournoyer B."/>
            <person name="Cruveiller S."/>
            <person name="Daubin V."/>
            <person name="Demange N."/>
            <person name="Francino M.P."/>
            <person name="Goltsman E."/>
            <person name="Huang Y."/>
            <person name="Kopp O.R."/>
            <person name="Labarre L."/>
            <person name="Lapidus A."/>
            <person name="Lavire C."/>
            <person name="Marechal J."/>
            <person name="Martinez M."/>
            <person name="Mastronunzio J.E."/>
            <person name="Mullin B.C."/>
            <person name="Niemann J."/>
            <person name="Pujic P."/>
            <person name="Rawnsley T."/>
            <person name="Rouy Z."/>
            <person name="Schenowitz C."/>
            <person name="Sellstedt A."/>
            <person name="Tavares F."/>
            <person name="Tomkins J.P."/>
            <person name="Vallenet D."/>
            <person name="Valverde C."/>
            <person name="Wall L.G."/>
            <person name="Wang Y."/>
            <person name="Medigue C."/>
            <person name="Benson D.R."/>
        </authorList>
    </citation>
    <scope>NUCLEOTIDE SEQUENCE [LARGE SCALE GENOMIC DNA]</scope>
    <source>
        <strain evidence="3">DSM 45818 / CECT 9043 / CcI3</strain>
    </source>
</reference>
<accession>Q2J7Q0</accession>
<feature type="compositionally biased region" description="Low complexity" evidence="1">
    <location>
        <begin position="47"/>
        <end position="67"/>
    </location>
</feature>
<evidence type="ECO:0000313" key="2">
    <source>
        <dbReference type="EMBL" id="ABD12692.1"/>
    </source>
</evidence>
<organism evidence="2 3">
    <name type="scientific">Frankia casuarinae (strain DSM 45818 / CECT 9043 / HFP020203 / CcI3)</name>
    <dbReference type="NCBI Taxonomy" id="106370"/>
    <lineage>
        <taxon>Bacteria</taxon>
        <taxon>Bacillati</taxon>
        <taxon>Actinomycetota</taxon>
        <taxon>Actinomycetes</taxon>
        <taxon>Frankiales</taxon>
        <taxon>Frankiaceae</taxon>
        <taxon>Frankia</taxon>
    </lineage>
</organism>
<dbReference type="EMBL" id="CP000249">
    <property type="protein sequence ID" value="ABD12692.1"/>
    <property type="molecule type" value="Genomic_DNA"/>
</dbReference>
<dbReference type="Proteomes" id="UP000001937">
    <property type="component" value="Chromosome"/>
</dbReference>
<gene>
    <name evidence="2" type="ordered locus">Francci3_3335</name>
</gene>
<name>Q2J7Q0_FRACC</name>